<accession>A0A3G5AIK6</accession>
<reference evidence="1" key="1">
    <citation type="submission" date="2018-10" db="EMBL/GenBank/DDBJ databases">
        <title>Hidden diversity of soil giant viruses.</title>
        <authorList>
            <person name="Schulz F."/>
            <person name="Alteio L."/>
            <person name="Goudeau D."/>
            <person name="Ryan E.M."/>
            <person name="Malmstrom R.R."/>
            <person name="Blanchard J."/>
            <person name="Woyke T."/>
        </authorList>
    </citation>
    <scope>NUCLEOTIDE SEQUENCE</scope>
    <source>
        <strain evidence="1">SYV1</strain>
    </source>
</reference>
<name>A0A3G5AIK6_9VIRU</name>
<gene>
    <name evidence="1" type="ORF">Sylvanvirus20_2</name>
</gene>
<sequence length="215" mass="24854">MSLFSSYSYEINGNTYNLQDSICFQKILCAITTFVTSETVEKHPTYVILTFTDMAKDHIRGKFAKMDNGTLLFLYFMVNEDCYAVFDCIEDCLFNIYRFSISFGGCNPGAGASFMDLSKPPPFLTENKENPKMLASTQSCEEEFRKEICQTINMLISIQDESNMLQEIPLHTPTCIGYNIDYYWTYLFDQETKKRGIHSLSLFKRGGRIFMRRPT</sequence>
<protein>
    <submittedName>
        <fullName evidence="1">Uncharacterized protein</fullName>
    </submittedName>
</protein>
<evidence type="ECO:0000313" key="1">
    <source>
        <dbReference type="EMBL" id="AYV87037.1"/>
    </source>
</evidence>
<proteinExistence type="predicted"/>
<organism evidence="1">
    <name type="scientific">Sylvanvirus sp</name>
    <dbReference type="NCBI Taxonomy" id="2487774"/>
    <lineage>
        <taxon>Viruses</taxon>
    </lineage>
</organism>
<dbReference type="EMBL" id="MK072526">
    <property type="protein sequence ID" value="AYV87037.1"/>
    <property type="molecule type" value="Genomic_DNA"/>
</dbReference>